<dbReference type="PROSITE" id="PS50041">
    <property type="entry name" value="C_TYPE_LECTIN_2"/>
    <property type="match status" value="1"/>
</dbReference>
<dbReference type="Gene3D" id="3.10.100.10">
    <property type="entry name" value="Mannose-Binding Protein A, subunit A"/>
    <property type="match status" value="1"/>
</dbReference>
<keyword evidence="1" id="KW-0430">Lectin</keyword>
<dbReference type="InterPro" id="IPR051379">
    <property type="entry name" value="C-type_Lectin_Receptor_IMM"/>
</dbReference>
<dbReference type="Gene3D" id="1.20.5.400">
    <property type="match status" value="1"/>
</dbReference>
<protein>
    <recommendedName>
        <fullName evidence="4">C-type lectin domain-containing protein</fullName>
    </recommendedName>
</protein>
<dbReference type="SUPFAM" id="SSF56436">
    <property type="entry name" value="C-type lectin-like"/>
    <property type="match status" value="1"/>
</dbReference>
<name>A0A3B3SJH9_9TELE</name>
<feature type="coiled-coil region" evidence="3">
    <location>
        <begin position="16"/>
        <end position="64"/>
    </location>
</feature>
<evidence type="ECO:0000256" key="3">
    <source>
        <dbReference type="SAM" id="Coils"/>
    </source>
</evidence>
<dbReference type="Proteomes" id="UP000261540">
    <property type="component" value="Unplaced"/>
</dbReference>
<evidence type="ECO:0000256" key="2">
    <source>
        <dbReference type="ARBA" id="ARBA00023157"/>
    </source>
</evidence>
<organism evidence="5 6">
    <name type="scientific">Paramormyrops kingsleyae</name>
    <dbReference type="NCBI Taxonomy" id="1676925"/>
    <lineage>
        <taxon>Eukaryota</taxon>
        <taxon>Metazoa</taxon>
        <taxon>Chordata</taxon>
        <taxon>Craniata</taxon>
        <taxon>Vertebrata</taxon>
        <taxon>Euteleostomi</taxon>
        <taxon>Actinopterygii</taxon>
        <taxon>Neopterygii</taxon>
        <taxon>Teleostei</taxon>
        <taxon>Osteoglossocephala</taxon>
        <taxon>Osteoglossomorpha</taxon>
        <taxon>Osteoglossiformes</taxon>
        <taxon>Mormyridae</taxon>
        <taxon>Paramormyrops</taxon>
    </lineage>
</organism>
<evidence type="ECO:0000256" key="1">
    <source>
        <dbReference type="ARBA" id="ARBA00022734"/>
    </source>
</evidence>
<dbReference type="InterPro" id="IPR016186">
    <property type="entry name" value="C-type_lectin-like/link_sf"/>
</dbReference>
<evidence type="ECO:0000313" key="5">
    <source>
        <dbReference type="Ensembl" id="ENSPKIP00000030503.1"/>
    </source>
</evidence>
<keyword evidence="6" id="KW-1185">Reference proteome</keyword>
<keyword evidence="3" id="KW-0175">Coiled coil</keyword>
<dbReference type="Pfam" id="PF00059">
    <property type="entry name" value="Lectin_C"/>
    <property type="match status" value="1"/>
</dbReference>
<proteinExistence type="predicted"/>
<dbReference type="PANTHER" id="PTHR46746:SF9">
    <property type="entry name" value="CD209 ANTIGEN-LIKE PROTEIN C-LIKE"/>
    <property type="match status" value="1"/>
</dbReference>
<keyword evidence="2" id="KW-1015">Disulfide bond</keyword>
<dbReference type="InterPro" id="IPR016187">
    <property type="entry name" value="CTDL_fold"/>
</dbReference>
<dbReference type="Ensembl" id="ENSPKIT00000011324.1">
    <property type="protein sequence ID" value="ENSPKIP00000030503.1"/>
    <property type="gene ID" value="ENSPKIG00000011350.1"/>
</dbReference>
<dbReference type="InterPro" id="IPR001304">
    <property type="entry name" value="C-type_lectin-like"/>
</dbReference>
<evidence type="ECO:0000313" key="6">
    <source>
        <dbReference type="Proteomes" id="UP000261540"/>
    </source>
</evidence>
<evidence type="ECO:0000259" key="4">
    <source>
        <dbReference type="PROSITE" id="PS50041"/>
    </source>
</evidence>
<reference evidence="5" key="2">
    <citation type="submission" date="2025-09" db="UniProtKB">
        <authorList>
            <consortium name="Ensembl"/>
        </authorList>
    </citation>
    <scope>IDENTIFICATION</scope>
</reference>
<reference evidence="5" key="1">
    <citation type="submission" date="2025-08" db="UniProtKB">
        <authorList>
            <consortium name="Ensembl"/>
        </authorList>
    </citation>
    <scope>IDENTIFICATION</scope>
</reference>
<dbReference type="PANTHER" id="PTHR46746">
    <property type="entry name" value="KILLER CELL LECTIN-LIKE RECEPTOR SUBFAMILY F MEMBER 2"/>
    <property type="match status" value="1"/>
</dbReference>
<feature type="domain" description="C-type lectin" evidence="4">
    <location>
        <begin position="126"/>
        <end position="231"/>
    </location>
</feature>
<sequence>MSHCHPETVNRANWKCSVMEGDLQQLRSNNRNLTEEKEQIQEEISQIEQHCSSLASDNNQLKENYTVLTNYNNHLQKIYSITAKQKDVFQNNYEALINKSQHLRLFCDTTDMQKPCRPCPQGWEPFNSSCYFISKDQKSWKDSRIECLKLGADLVIMESNEEQGFFKGKTDDYWIGLTYYTKTSDWIWLDGRSLTGFQKLSPHYLDENCARSWRTSWEAWTCDTKARWICETRALLLNHL</sequence>
<accession>A0A3B3SJH9</accession>
<dbReference type="GO" id="GO:0030246">
    <property type="term" value="F:carbohydrate binding"/>
    <property type="evidence" value="ECO:0007669"/>
    <property type="project" value="UniProtKB-KW"/>
</dbReference>
<dbReference type="AlphaFoldDB" id="A0A3B3SJH9"/>
<dbReference type="GeneTree" id="ENSGT01020000230338"/>
<dbReference type="STRING" id="1676925.ENSPKIP00000030503"/>
<dbReference type="SMART" id="SM00034">
    <property type="entry name" value="CLECT"/>
    <property type="match status" value="1"/>
</dbReference>